<accession>A0A2P2NP23</accession>
<name>A0A2P2NP23_RHIMU</name>
<protein>
    <submittedName>
        <fullName evidence="1">Uncharacterized protein</fullName>
    </submittedName>
</protein>
<dbReference type="EMBL" id="GGEC01063749">
    <property type="protein sequence ID" value="MBX44233.1"/>
    <property type="molecule type" value="Transcribed_RNA"/>
</dbReference>
<proteinExistence type="predicted"/>
<organism evidence="1">
    <name type="scientific">Rhizophora mucronata</name>
    <name type="common">Asiatic mangrove</name>
    <dbReference type="NCBI Taxonomy" id="61149"/>
    <lineage>
        <taxon>Eukaryota</taxon>
        <taxon>Viridiplantae</taxon>
        <taxon>Streptophyta</taxon>
        <taxon>Embryophyta</taxon>
        <taxon>Tracheophyta</taxon>
        <taxon>Spermatophyta</taxon>
        <taxon>Magnoliopsida</taxon>
        <taxon>eudicotyledons</taxon>
        <taxon>Gunneridae</taxon>
        <taxon>Pentapetalae</taxon>
        <taxon>rosids</taxon>
        <taxon>fabids</taxon>
        <taxon>Malpighiales</taxon>
        <taxon>Rhizophoraceae</taxon>
        <taxon>Rhizophora</taxon>
    </lineage>
</organism>
<dbReference type="AlphaFoldDB" id="A0A2P2NP23"/>
<evidence type="ECO:0000313" key="1">
    <source>
        <dbReference type="EMBL" id="MBX44233.1"/>
    </source>
</evidence>
<sequence length="56" mass="6393">MLFASSIKLQKSSYPPPFWKRTRHRSIHGHGFNPLLLLDYSAEGINQCSAICFTIN</sequence>
<reference evidence="1" key="1">
    <citation type="submission" date="2018-02" db="EMBL/GenBank/DDBJ databases">
        <title>Rhizophora mucronata_Transcriptome.</title>
        <authorList>
            <person name="Meera S.P."/>
            <person name="Sreeshan A."/>
            <person name="Augustine A."/>
        </authorList>
    </citation>
    <scope>NUCLEOTIDE SEQUENCE</scope>
    <source>
        <tissue evidence="1">Leaf</tissue>
    </source>
</reference>